<keyword evidence="1" id="KW-0456">Lyase</keyword>
<dbReference type="EMBL" id="CP137642">
    <property type="protein sequence ID" value="WOX57164.1"/>
    <property type="molecule type" value="Genomic_DNA"/>
</dbReference>
<keyword evidence="4" id="KW-1185">Reference proteome</keyword>
<dbReference type="AlphaFoldDB" id="A0AAX4FTE8"/>
<dbReference type="Pfam" id="PF04038">
    <property type="entry name" value="DHNA"/>
    <property type="match status" value="1"/>
</dbReference>
<dbReference type="GO" id="GO:2001118">
    <property type="term" value="P:tetrahydromethanopterin biosynthetic process"/>
    <property type="evidence" value="ECO:0007669"/>
    <property type="project" value="UniProtKB-UniRule"/>
</dbReference>
<comment type="pathway">
    <text evidence="1">Cofactor biosynthesis; 5,6,7,8-tetrahydromethanopterin biosynthesis.</text>
</comment>
<dbReference type="InterPro" id="IPR036839">
    <property type="entry name" value="MptD_sf"/>
</dbReference>
<comment type="function">
    <text evidence="1">Catalyzes the conversion of 7,8-dihydroneopterin (H2Neo) to 6-hydroxymethyl-7,8-dihydropterin (6-HMD).</text>
</comment>
<feature type="domain" description="Dihydroneopterin aldolase MtpD C-terminal" evidence="2">
    <location>
        <begin position="3"/>
        <end position="105"/>
    </location>
</feature>
<feature type="binding site" evidence="1">
    <location>
        <position position="103"/>
    </location>
    <ligand>
        <name>substrate</name>
    </ligand>
</feature>
<dbReference type="HAMAP" id="MF_02130">
    <property type="entry name" value="DHNA_arch"/>
    <property type="match status" value="1"/>
</dbReference>
<evidence type="ECO:0000313" key="4">
    <source>
        <dbReference type="Proteomes" id="UP001305652"/>
    </source>
</evidence>
<organism evidence="3 4">
    <name type="scientific">Methanoculleus receptaculi</name>
    <dbReference type="NCBI Taxonomy" id="394967"/>
    <lineage>
        <taxon>Archaea</taxon>
        <taxon>Methanobacteriati</taxon>
        <taxon>Methanobacteriota</taxon>
        <taxon>Stenosarchaea group</taxon>
        <taxon>Methanomicrobia</taxon>
        <taxon>Methanomicrobiales</taxon>
        <taxon>Methanomicrobiaceae</taxon>
        <taxon>Methanoculleus</taxon>
    </lineage>
</organism>
<evidence type="ECO:0000313" key="3">
    <source>
        <dbReference type="EMBL" id="WOX57164.1"/>
    </source>
</evidence>
<comment type="catalytic activity">
    <reaction evidence="1">
        <text>7,8-dihydroneopterin = 6-hydroxymethyl-7,8-dihydropterin + glycolaldehyde</text>
        <dbReference type="Rhea" id="RHEA:10540"/>
        <dbReference type="ChEBI" id="CHEBI:17001"/>
        <dbReference type="ChEBI" id="CHEBI:17071"/>
        <dbReference type="ChEBI" id="CHEBI:44841"/>
        <dbReference type="EC" id="4.1.2.25"/>
    </reaction>
</comment>
<evidence type="ECO:0000259" key="2">
    <source>
        <dbReference type="Pfam" id="PF04038"/>
    </source>
</evidence>
<proteinExistence type="inferred from homology"/>
<comment type="subunit">
    <text evidence="1">Homotetramer.</text>
</comment>
<dbReference type="GO" id="GO:0004150">
    <property type="term" value="F:dihydroneopterin aldolase activity"/>
    <property type="evidence" value="ECO:0007669"/>
    <property type="project" value="UniProtKB-UniRule"/>
</dbReference>
<name>A0AAX4FTE8_9EURY</name>
<feature type="binding site" evidence="1">
    <location>
        <position position="11"/>
    </location>
    <ligand>
        <name>substrate</name>
    </ligand>
</feature>
<gene>
    <name evidence="1" type="primary">mptD</name>
    <name evidence="3" type="ORF">R6Y96_07610</name>
</gene>
<accession>A0AAX4FTE8</accession>
<sequence>MITDREKAAFEAGIKLGALYHQFVGTPISRETADSVETAIEQAVSLQPCVTDVRVRLNREMMVSNRFGYSELAGRMLDAEVTTRVGTAVCRARLHLQDDYPMMEIVETHETARDTDHR</sequence>
<dbReference type="Gene3D" id="3.30.1300.20">
    <property type="entry name" value="7,8-dihydroneopterin aldolase (MptD)"/>
    <property type="match status" value="1"/>
</dbReference>
<protein>
    <recommendedName>
        <fullName evidence="1">Dihydroneopterin aldolase</fullName>
        <shortName evidence="1">DHNA</shortName>
        <ecNumber evidence="1">4.1.2.25</ecNumber>
    </recommendedName>
    <alternativeName>
        <fullName evidence="1">7,8-dihydroneopterin aldolase</fullName>
    </alternativeName>
</protein>
<dbReference type="InterPro" id="IPR027508">
    <property type="entry name" value="DHN_aldolase_MptD"/>
</dbReference>
<dbReference type="RefSeq" id="WP_318620682.1">
    <property type="nucleotide sequence ID" value="NZ_CP137642.1"/>
</dbReference>
<dbReference type="InterPro" id="IPR007181">
    <property type="entry name" value="MtpD_C"/>
</dbReference>
<dbReference type="SUPFAM" id="SSF143560">
    <property type="entry name" value="MK0786-like"/>
    <property type="match status" value="1"/>
</dbReference>
<dbReference type="EC" id="4.1.2.25" evidence="1"/>
<evidence type="ECO:0000256" key="1">
    <source>
        <dbReference type="HAMAP-Rule" id="MF_02130"/>
    </source>
</evidence>
<reference evidence="3 4" key="1">
    <citation type="submission" date="2023-10" db="EMBL/GenBank/DDBJ databases">
        <title>The complete genome sequence of Methanoculleus receptaculi DSM 18860.</title>
        <authorList>
            <person name="Lai S.-J."/>
            <person name="You Y.-T."/>
            <person name="Chen S.-C."/>
        </authorList>
    </citation>
    <scope>NUCLEOTIDE SEQUENCE [LARGE SCALE GENOMIC DNA]</scope>
    <source>
        <strain evidence="3 4">DSM 18860</strain>
    </source>
</reference>
<dbReference type="Proteomes" id="UP001305652">
    <property type="component" value="Chromosome"/>
</dbReference>
<comment type="similarity">
    <text evidence="1">Belongs to the archaeal dihydroneopterin aldolase family.</text>
</comment>
<dbReference type="KEGG" id="mrc:R6Y96_07610"/>
<dbReference type="GeneID" id="85733013"/>